<dbReference type="InterPro" id="IPR011992">
    <property type="entry name" value="EF-hand-dom_pair"/>
</dbReference>
<feature type="non-terminal residue" evidence="5">
    <location>
        <position position="1"/>
    </location>
</feature>
<organism evidence="5 6">
    <name type="scientific">Prorocentrum cordatum</name>
    <dbReference type="NCBI Taxonomy" id="2364126"/>
    <lineage>
        <taxon>Eukaryota</taxon>
        <taxon>Sar</taxon>
        <taxon>Alveolata</taxon>
        <taxon>Dinophyceae</taxon>
        <taxon>Prorocentrales</taxon>
        <taxon>Prorocentraceae</taxon>
        <taxon>Prorocentrum</taxon>
    </lineage>
</organism>
<comment type="caution">
    <text evidence="5">The sequence shown here is derived from an EMBL/GenBank/DDBJ whole genome shotgun (WGS) entry which is preliminary data.</text>
</comment>
<dbReference type="PANTHER" id="PTHR34524">
    <property type="entry name" value="CALCYPHOSIN"/>
    <property type="match status" value="1"/>
</dbReference>
<dbReference type="SUPFAM" id="SSF47473">
    <property type="entry name" value="EF-hand"/>
    <property type="match status" value="1"/>
</dbReference>
<gene>
    <name evidence="5" type="ORF">PCOR1329_LOCUS80943</name>
</gene>
<evidence type="ECO:0000256" key="1">
    <source>
        <dbReference type="ARBA" id="ARBA00022723"/>
    </source>
</evidence>
<evidence type="ECO:0000313" key="6">
    <source>
        <dbReference type="Proteomes" id="UP001189429"/>
    </source>
</evidence>
<feature type="non-terminal residue" evidence="5">
    <location>
        <position position="188"/>
    </location>
</feature>
<dbReference type="InterPro" id="IPR051581">
    <property type="entry name" value="Ca-bind"/>
</dbReference>
<proteinExistence type="predicted"/>
<evidence type="ECO:0000313" key="5">
    <source>
        <dbReference type="EMBL" id="CAK0905153.1"/>
    </source>
</evidence>
<evidence type="ECO:0008006" key="7">
    <source>
        <dbReference type="Google" id="ProtNLM"/>
    </source>
</evidence>
<keyword evidence="6" id="KW-1185">Reference proteome</keyword>
<feature type="region of interest" description="Disordered" evidence="4">
    <location>
        <begin position="165"/>
        <end position="188"/>
    </location>
</feature>
<dbReference type="Proteomes" id="UP001189429">
    <property type="component" value="Unassembled WGS sequence"/>
</dbReference>
<keyword evidence="1" id="KW-0479">Metal-binding</keyword>
<protein>
    <recommendedName>
        <fullName evidence="7">Calmodulin</fullName>
    </recommendedName>
</protein>
<sequence length="188" mass="19816">DGTVTVEDIAQAYNSDFDPDVLSGRAKPDAALAMFLDQFDTVEKDGIVTLEEFVEYYKSVSASVDNDDYFELMIRNAWHIPGGELAPEPEEVATCCAETGWGIRAPGSRDAEVQLLLKALRASGSPEAAQRFGGILLKWAQEGRPYRGRVFSAASVEAAVAQLAPAGPGAASGAAPEEAAGAARRPAA</sequence>
<keyword evidence="3" id="KW-0106">Calcium</keyword>
<keyword evidence="2" id="KW-0677">Repeat</keyword>
<evidence type="ECO:0000256" key="2">
    <source>
        <dbReference type="ARBA" id="ARBA00022737"/>
    </source>
</evidence>
<name>A0ABN9Y038_9DINO</name>
<dbReference type="EMBL" id="CAUYUJ010021511">
    <property type="protein sequence ID" value="CAK0905153.1"/>
    <property type="molecule type" value="Genomic_DNA"/>
</dbReference>
<dbReference type="PANTHER" id="PTHR34524:SF6">
    <property type="entry name" value="CALCYPHOSINE LIKE"/>
    <property type="match status" value="1"/>
</dbReference>
<evidence type="ECO:0000256" key="4">
    <source>
        <dbReference type="SAM" id="MobiDB-lite"/>
    </source>
</evidence>
<reference evidence="5" key="1">
    <citation type="submission" date="2023-10" db="EMBL/GenBank/DDBJ databases">
        <authorList>
            <person name="Chen Y."/>
            <person name="Shah S."/>
            <person name="Dougan E. K."/>
            <person name="Thang M."/>
            <person name="Chan C."/>
        </authorList>
    </citation>
    <scope>NUCLEOTIDE SEQUENCE [LARGE SCALE GENOMIC DNA]</scope>
</reference>
<accession>A0ABN9Y038</accession>
<dbReference type="Gene3D" id="1.10.238.10">
    <property type="entry name" value="EF-hand"/>
    <property type="match status" value="1"/>
</dbReference>
<evidence type="ECO:0000256" key="3">
    <source>
        <dbReference type="ARBA" id="ARBA00022837"/>
    </source>
</evidence>